<evidence type="ECO:0000313" key="1">
    <source>
        <dbReference type="EMBL" id="MBP0047684.1"/>
    </source>
</evidence>
<protein>
    <submittedName>
        <fullName evidence="1">Uncharacterized protein</fullName>
    </submittedName>
</protein>
<dbReference type="Proteomes" id="UP000810171">
    <property type="component" value="Unassembled WGS sequence"/>
</dbReference>
<evidence type="ECO:0000313" key="2">
    <source>
        <dbReference type="Proteomes" id="UP000810171"/>
    </source>
</evidence>
<gene>
    <name evidence="1" type="ORF">H9C73_02960</name>
</gene>
<dbReference type="EMBL" id="JACVEW010000003">
    <property type="protein sequence ID" value="MBP0047684.1"/>
    <property type="molecule type" value="Genomic_DNA"/>
</dbReference>
<comment type="caution">
    <text evidence="1">The sequence shown here is derived from an EMBL/GenBank/DDBJ whole genome shotgun (WGS) entry which is preliminary data.</text>
</comment>
<organism evidence="1 2">
    <name type="scientific">Marinobacterium alkalitolerans</name>
    <dbReference type="NCBI Taxonomy" id="1542925"/>
    <lineage>
        <taxon>Bacteria</taxon>
        <taxon>Pseudomonadati</taxon>
        <taxon>Pseudomonadota</taxon>
        <taxon>Gammaproteobacteria</taxon>
        <taxon>Oceanospirillales</taxon>
        <taxon>Oceanospirillaceae</taxon>
        <taxon>Marinobacterium</taxon>
    </lineage>
</organism>
<keyword evidence="2" id="KW-1185">Reference proteome</keyword>
<dbReference type="RefSeq" id="WP_209286293.1">
    <property type="nucleotide sequence ID" value="NZ_JACVEW010000003.1"/>
</dbReference>
<proteinExistence type="predicted"/>
<sequence>MSAYLEFIYVGDGQHGVETKCGAMGKNDQWAYDEFERLQEQQTDMQTAPYILDLWSNDDDLIDSIGISTELFEQLTGKKHRDWFQEQAA</sequence>
<name>A0ABS3Z9I3_9GAMM</name>
<reference evidence="1 2" key="1">
    <citation type="submission" date="2020-09" db="EMBL/GenBank/DDBJ databases">
        <authorList>
            <person name="Tanuku N.R.S."/>
        </authorList>
    </citation>
    <scope>NUCLEOTIDE SEQUENCE [LARGE SCALE GENOMIC DNA]</scope>
    <source>
        <strain evidence="1 2">AK62</strain>
    </source>
</reference>
<accession>A0ABS3Z9I3</accession>